<reference evidence="2 3" key="2">
    <citation type="journal article" date="2022" name="Mar. Drugs">
        <title>Bioassay-Guided Fractionation Leads to the Detection of Cholic Acid Generated by the Rare Thalassomonas sp.</title>
        <authorList>
            <person name="Pheiffer F."/>
            <person name="Schneider Y.K."/>
            <person name="Hansen E.H."/>
            <person name="Andersen J.H."/>
            <person name="Isaksson J."/>
            <person name="Busche T."/>
            <person name="R C."/>
            <person name="Kalinowski J."/>
            <person name="Zyl L.V."/>
            <person name="Trindade M."/>
        </authorList>
    </citation>
    <scope>NUCLEOTIDE SEQUENCE [LARGE SCALE GENOMIC DNA]</scope>
    <source>
        <strain evidence="2 3">A5K-106</strain>
    </source>
</reference>
<gene>
    <name evidence="2" type="ORF">SG35_015290</name>
</gene>
<dbReference type="RefSeq" id="WP_044834900.1">
    <property type="nucleotide sequence ID" value="NZ_CP059735.1"/>
</dbReference>
<evidence type="ECO:0008006" key="4">
    <source>
        <dbReference type="Google" id="ProtNLM"/>
    </source>
</evidence>
<feature type="transmembrane region" description="Helical" evidence="1">
    <location>
        <begin position="7"/>
        <end position="27"/>
    </location>
</feature>
<feature type="transmembrane region" description="Helical" evidence="1">
    <location>
        <begin position="47"/>
        <end position="66"/>
    </location>
</feature>
<organism evidence="2 3">
    <name type="scientific">Thalassomonas actiniarum</name>
    <dbReference type="NCBI Taxonomy" id="485447"/>
    <lineage>
        <taxon>Bacteria</taxon>
        <taxon>Pseudomonadati</taxon>
        <taxon>Pseudomonadota</taxon>
        <taxon>Gammaproteobacteria</taxon>
        <taxon>Alteromonadales</taxon>
        <taxon>Colwelliaceae</taxon>
        <taxon>Thalassomonas</taxon>
    </lineage>
</organism>
<feature type="transmembrane region" description="Helical" evidence="1">
    <location>
        <begin position="99"/>
        <end position="118"/>
    </location>
</feature>
<sequence>MLRIAQLISILFVDVFSAAAIAAIFFPGSVGAASGFNPTSDYGLTNIRTLGAPLLMMAVVTAVAAYSRKWLFLLPATMYFLFNGLTRVISLFNEQYDDVMMRGLFLTFGLFILAIWVLRMFHQAEKNTA</sequence>
<accession>A0AAF0BZU8</accession>
<keyword evidence="3" id="KW-1185">Reference proteome</keyword>
<evidence type="ECO:0000313" key="2">
    <source>
        <dbReference type="EMBL" id="WDD96742.1"/>
    </source>
</evidence>
<dbReference type="Proteomes" id="UP000032568">
    <property type="component" value="Chromosome"/>
</dbReference>
<keyword evidence="1" id="KW-1133">Transmembrane helix</keyword>
<dbReference type="KEGG" id="tact:SG35_015290"/>
<evidence type="ECO:0000256" key="1">
    <source>
        <dbReference type="SAM" id="Phobius"/>
    </source>
</evidence>
<keyword evidence="1" id="KW-0472">Membrane</keyword>
<reference evidence="2 3" key="1">
    <citation type="journal article" date="2015" name="Genome Announc.">
        <title>Draft Genome Sequences of Marine Isolates of Thalassomonas viridans and Thalassomonas actiniarum.</title>
        <authorList>
            <person name="Olonade I."/>
            <person name="van Zyl L.J."/>
            <person name="Trindade M."/>
        </authorList>
    </citation>
    <scope>NUCLEOTIDE SEQUENCE [LARGE SCALE GENOMIC DNA]</scope>
    <source>
        <strain evidence="2 3">A5K-106</strain>
    </source>
</reference>
<evidence type="ECO:0000313" key="3">
    <source>
        <dbReference type="Proteomes" id="UP000032568"/>
    </source>
</evidence>
<name>A0AAF0BZU8_9GAMM</name>
<dbReference type="AlphaFoldDB" id="A0AAF0BZU8"/>
<proteinExistence type="predicted"/>
<keyword evidence="1" id="KW-0812">Transmembrane</keyword>
<feature type="transmembrane region" description="Helical" evidence="1">
    <location>
        <begin position="73"/>
        <end position="93"/>
    </location>
</feature>
<protein>
    <recommendedName>
        <fullName evidence="4">DUF4345 domain-containing protein</fullName>
    </recommendedName>
</protein>
<dbReference type="EMBL" id="CP059735">
    <property type="protein sequence ID" value="WDD96742.1"/>
    <property type="molecule type" value="Genomic_DNA"/>
</dbReference>